<evidence type="ECO:0000259" key="6">
    <source>
        <dbReference type="Pfam" id="PF00703"/>
    </source>
</evidence>
<evidence type="ECO:0000259" key="7">
    <source>
        <dbReference type="Pfam" id="PF02836"/>
    </source>
</evidence>
<dbReference type="SUPFAM" id="SSF51445">
    <property type="entry name" value="(Trans)glycosidases"/>
    <property type="match status" value="1"/>
</dbReference>
<dbReference type="AlphaFoldDB" id="A0AAE3JKV9"/>
<name>A0AAE3JKV9_9FLAO</name>
<dbReference type="Pfam" id="PF02836">
    <property type="entry name" value="Glyco_hydro_2_C"/>
    <property type="match status" value="1"/>
</dbReference>
<organism evidence="9 10">
    <name type="scientific">Wocania arenilitoris</name>
    <dbReference type="NCBI Taxonomy" id="2044858"/>
    <lineage>
        <taxon>Bacteria</taxon>
        <taxon>Pseudomonadati</taxon>
        <taxon>Bacteroidota</taxon>
        <taxon>Flavobacteriia</taxon>
        <taxon>Flavobacteriales</taxon>
        <taxon>Flavobacteriaceae</taxon>
        <taxon>Wocania</taxon>
    </lineage>
</organism>
<dbReference type="Pfam" id="PF02837">
    <property type="entry name" value="Glyco_hydro_2_N"/>
    <property type="match status" value="1"/>
</dbReference>
<evidence type="ECO:0000256" key="2">
    <source>
        <dbReference type="ARBA" id="ARBA00007401"/>
    </source>
</evidence>
<dbReference type="InterPro" id="IPR006101">
    <property type="entry name" value="Glyco_hydro_2"/>
</dbReference>
<dbReference type="RefSeq" id="WP_237238857.1">
    <property type="nucleotide sequence ID" value="NZ_JAKKDU010000003.1"/>
</dbReference>
<dbReference type="PRINTS" id="PR00132">
    <property type="entry name" value="GLHYDRLASE2"/>
</dbReference>
<comment type="catalytic activity">
    <reaction evidence="1">
        <text>Hydrolysis of terminal non-reducing beta-D-galactose residues in beta-D-galactosides.</text>
        <dbReference type="EC" id="3.2.1.23"/>
    </reaction>
</comment>
<dbReference type="Gene3D" id="2.60.120.260">
    <property type="entry name" value="Galactose-binding domain-like"/>
    <property type="match status" value="1"/>
</dbReference>
<gene>
    <name evidence="9" type="ORF">L3X37_03875</name>
</gene>
<accession>A0AAE3JKV9</accession>
<dbReference type="InterPro" id="IPR017853">
    <property type="entry name" value="GH"/>
</dbReference>
<dbReference type="GO" id="GO:0005990">
    <property type="term" value="P:lactose catabolic process"/>
    <property type="evidence" value="ECO:0007669"/>
    <property type="project" value="TreeGrafter"/>
</dbReference>
<feature type="domain" description="Glycoside hydrolase family 2 catalytic" evidence="7">
    <location>
        <begin position="300"/>
        <end position="507"/>
    </location>
</feature>
<evidence type="ECO:0000313" key="10">
    <source>
        <dbReference type="Proteomes" id="UP001199795"/>
    </source>
</evidence>
<dbReference type="Proteomes" id="UP001199795">
    <property type="component" value="Unassembled WGS sequence"/>
</dbReference>
<dbReference type="SUPFAM" id="SSF49785">
    <property type="entry name" value="Galactose-binding domain-like"/>
    <property type="match status" value="1"/>
</dbReference>
<evidence type="ECO:0000256" key="5">
    <source>
        <dbReference type="ARBA" id="ARBA00023295"/>
    </source>
</evidence>
<dbReference type="InterPro" id="IPR006104">
    <property type="entry name" value="Glyco_hydro_2_N"/>
</dbReference>
<dbReference type="InterPro" id="IPR036156">
    <property type="entry name" value="Beta-gal/glucu_dom_sf"/>
</dbReference>
<comment type="similarity">
    <text evidence="2">Belongs to the glycosyl hydrolase 2 family.</text>
</comment>
<keyword evidence="5" id="KW-0326">Glycosidase</keyword>
<evidence type="ECO:0000256" key="4">
    <source>
        <dbReference type="ARBA" id="ARBA00022801"/>
    </source>
</evidence>
<sequence length="999" mass="115440">MIKLNYNRPLKTVFIPFLFGILLITGCKQQDLPAYYVHGVAEPIISLNGKWKINTTPSNSFWKDTVTNKEWKEILVPGECMMQGIPIKHDESFAYKKRIYIPSDYKGKTIIIKFDGVYSYAKVWVNGHYIRDHSGGFTSWECDITPYVQVGDTATLHMEVVDKRDEISYASGYAKHEIGGILRDVKLMALPHNYPDQVVITTDLDPQYRDATLRIRGITHATTDENIIIKLALFNNQNKEIELKIPSQIISNGQFDIENHIVSPLKWDAEHPNLYKLKLSVVENESVIWSKSYNVGFREIEVLGNRFLVNGKQIKLRGANRHDVHPMLGRVSTPEYDKKDVLLAKEANMNFIRASHYPPTEYFLQLCDEYGIYVEDETPVCFVDSWRRENYKPHVTQDDPAYTERYFSQLKEMVTNHRNYPSIIFWSIGNENKFGNNFQASYDWVKKTDNTRPIIFSYPEHVPKGISSYDLISEHYPDTNGNENYEQFVIRGFGQADKPVIFDEWAHVPCYTKDVKSDPNIREFWGISLDTMWQKTYDADGGLGGAIWGMIDETFMLPKNLPGYGDWWGTVKGDPDIEPYSGPTVGFGEWGIVDTWRRKKPEFWNTKKAYSPVRILKKEYKNIKQGSSLDVPIYNRYDHTNLNELSIQYTINGKLKTLKSPNIPAHTKGKIQIPIDFQGHKFSIIINFKDSKNHLVDTYCLNIENEKKIETPISKGTRIDIKESKDYYTIVCENNVEFKLDKNTGLFTKAYVKDNKMNFSGPYLNLLTRGKEVKFSIYEVNNYSKNWNLKSMSVTKKDTHIEIINSGSYDSLQNVKLVTRVFPDASILTEYQIQKMPEEFIRELGISYAIDNVVDSLSWKRDAYWGVYPANHMSAIEGKTTLYSNIQNKYREAPQKDWQYDTKSFYYHGVDKEQVGALTHIARSSKENIRTFKLYLGHLGSLVVGGNADKSCRIEKINGNINLHINNELDYPGLSWGNYQKNILLKGAYKNKVELRLSF</sequence>
<dbReference type="Gene3D" id="2.60.40.10">
    <property type="entry name" value="Immunoglobulins"/>
    <property type="match status" value="1"/>
</dbReference>
<dbReference type="InterPro" id="IPR006103">
    <property type="entry name" value="Glyco_hydro_2_cat"/>
</dbReference>
<feature type="domain" description="Glycosyl hydrolases family 2 sugar binding" evidence="8">
    <location>
        <begin position="91"/>
        <end position="191"/>
    </location>
</feature>
<dbReference type="GO" id="GO:0009341">
    <property type="term" value="C:beta-galactosidase complex"/>
    <property type="evidence" value="ECO:0007669"/>
    <property type="project" value="TreeGrafter"/>
</dbReference>
<keyword evidence="10" id="KW-1185">Reference proteome</keyword>
<dbReference type="Pfam" id="PF00703">
    <property type="entry name" value="Glyco_hydro_2"/>
    <property type="match status" value="1"/>
</dbReference>
<dbReference type="InterPro" id="IPR013783">
    <property type="entry name" value="Ig-like_fold"/>
</dbReference>
<proteinExistence type="inferred from homology"/>
<protein>
    <recommendedName>
        <fullName evidence="3">beta-galactosidase</fullName>
        <ecNumber evidence="3">3.2.1.23</ecNumber>
    </recommendedName>
</protein>
<dbReference type="InterPro" id="IPR050347">
    <property type="entry name" value="Bact_Beta-galactosidase"/>
</dbReference>
<dbReference type="GO" id="GO:0004565">
    <property type="term" value="F:beta-galactosidase activity"/>
    <property type="evidence" value="ECO:0007669"/>
    <property type="project" value="UniProtKB-EC"/>
</dbReference>
<evidence type="ECO:0000256" key="3">
    <source>
        <dbReference type="ARBA" id="ARBA00012756"/>
    </source>
</evidence>
<feature type="domain" description="Glycoside hydrolase family 2 immunoglobulin-like beta-sandwich" evidence="6">
    <location>
        <begin position="197"/>
        <end position="298"/>
    </location>
</feature>
<dbReference type="Gene3D" id="3.20.20.80">
    <property type="entry name" value="Glycosidases"/>
    <property type="match status" value="1"/>
</dbReference>
<reference evidence="9" key="1">
    <citation type="submission" date="2022-01" db="EMBL/GenBank/DDBJ databases">
        <title>Draft genome sequence of Sabulilitoribacter arenilitoris KCTC 52401.</title>
        <authorList>
            <person name="Oh J.-S."/>
        </authorList>
    </citation>
    <scope>NUCLEOTIDE SEQUENCE</scope>
    <source>
        <strain evidence="9">HMF6543</strain>
    </source>
</reference>
<evidence type="ECO:0000313" key="9">
    <source>
        <dbReference type="EMBL" id="MCF7567502.1"/>
    </source>
</evidence>
<dbReference type="PANTHER" id="PTHR46323:SF2">
    <property type="entry name" value="BETA-GALACTOSIDASE"/>
    <property type="match status" value="1"/>
</dbReference>
<dbReference type="EC" id="3.2.1.23" evidence="3"/>
<dbReference type="PROSITE" id="PS51257">
    <property type="entry name" value="PROKAR_LIPOPROTEIN"/>
    <property type="match status" value="1"/>
</dbReference>
<evidence type="ECO:0000256" key="1">
    <source>
        <dbReference type="ARBA" id="ARBA00001412"/>
    </source>
</evidence>
<dbReference type="InterPro" id="IPR008979">
    <property type="entry name" value="Galactose-bd-like_sf"/>
</dbReference>
<dbReference type="EMBL" id="JAKKDU010000003">
    <property type="protein sequence ID" value="MCF7567502.1"/>
    <property type="molecule type" value="Genomic_DNA"/>
</dbReference>
<keyword evidence="4" id="KW-0378">Hydrolase</keyword>
<evidence type="ECO:0000259" key="8">
    <source>
        <dbReference type="Pfam" id="PF02837"/>
    </source>
</evidence>
<comment type="caution">
    <text evidence="9">The sequence shown here is derived from an EMBL/GenBank/DDBJ whole genome shotgun (WGS) entry which is preliminary data.</text>
</comment>
<dbReference type="PANTHER" id="PTHR46323">
    <property type="entry name" value="BETA-GALACTOSIDASE"/>
    <property type="match status" value="1"/>
</dbReference>
<dbReference type="InterPro" id="IPR006102">
    <property type="entry name" value="Ig-like_GH2"/>
</dbReference>
<dbReference type="SUPFAM" id="SSF49303">
    <property type="entry name" value="beta-Galactosidase/glucuronidase domain"/>
    <property type="match status" value="1"/>
</dbReference>